<evidence type="ECO:0000313" key="7">
    <source>
        <dbReference type="Proteomes" id="UP000613743"/>
    </source>
</evidence>
<protein>
    <submittedName>
        <fullName evidence="6">1-aminocyclopropane-1-carboxylate deaminase</fullName>
    </submittedName>
</protein>
<reference evidence="6" key="2">
    <citation type="submission" date="2020-09" db="EMBL/GenBank/DDBJ databases">
        <authorList>
            <person name="Sun Q."/>
            <person name="Ohkuma M."/>
        </authorList>
    </citation>
    <scope>NUCLEOTIDE SEQUENCE</scope>
    <source>
        <strain evidence="6">JCM 30804</strain>
    </source>
</reference>
<dbReference type="InterPro" id="IPR036052">
    <property type="entry name" value="TrpB-like_PALP_sf"/>
</dbReference>
<comment type="cofactor">
    <cofactor evidence="1">
        <name>pyridoxal 5'-phosphate</name>
        <dbReference type="ChEBI" id="CHEBI:597326"/>
    </cofactor>
</comment>
<dbReference type="PANTHER" id="PTHR43780">
    <property type="entry name" value="1-AMINOCYCLOPROPANE-1-CARBOXYLATE DEAMINASE-RELATED"/>
    <property type="match status" value="1"/>
</dbReference>
<dbReference type="PANTHER" id="PTHR43780:SF2">
    <property type="entry name" value="1-AMINOCYCLOPROPANE-1-CARBOXYLATE DEAMINASE-RELATED"/>
    <property type="match status" value="1"/>
</dbReference>
<name>A0A917N836_9GAMM</name>
<comment type="similarity">
    <text evidence="2">Belongs to the ACC deaminase/D-cysteine desulfhydrase family.</text>
</comment>
<gene>
    <name evidence="6" type="ORF">GCM10009332_12520</name>
</gene>
<dbReference type="Gene3D" id="3.40.50.1100">
    <property type="match status" value="2"/>
</dbReference>
<reference evidence="6" key="1">
    <citation type="journal article" date="2014" name="Int. J. Syst. Evol. Microbiol.">
        <title>Complete genome sequence of Corynebacterium casei LMG S-19264T (=DSM 44701T), isolated from a smear-ripened cheese.</title>
        <authorList>
            <consortium name="US DOE Joint Genome Institute (JGI-PGF)"/>
            <person name="Walter F."/>
            <person name="Albersmeier A."/>
            <person name="Kalinowski J."/>
            <person name="Ruckert C."/>
        </authorList>
    </citation>
    <scope>NUCLEOTIDE SEQUENCE</scope>
    <source>
        <strain evidence="6">JCM 30804</strain>
    </source>
</reference>
<keyword evidence="7" id="KW-1185">Reference proteome</keyword>
<evidence type="ECO:0000256" key="4">
    <source>
        <dbReference type="PIRSR" id="PIRSR006278-2"/>
    </source>
</evidence>
<dbReference type="Pfam" id="PF00291">
    <property type="entry name" value="PALP"/>
    <property type="match status" value="1"/>
</dbReference>
<feature type="domain" description="Tryptophan synthase beta chain-like PALP" evidence="5">
    <location>
        <begin position="12"/>
        <end position="203"/>
    </location>
</feature>
<evidence type="ECO:0000256" key="1">
    <source>
        <dbReference type="ARBA" id="ARBA00001933"/>
    </source>
</evidence>
<proteinExistence type="inferred from homology"/>
<evidence type="ECO:0000256" key="3">
    <source>
        <dbReference type="ARBA" id="ARBA00022898"/>
    </source>
</evidence>
<evidence type="ECO:0000256" key="2">
    <source>
        <dbReference type="ARBA" id="ARBA00008639"/>
    </source>
</evidence>
<evidence type="ECO:0000313" key="6">
    <source>
        <dbReference type="EMBL" id="GGI76643.1"/>
    </source>
</evidence>
<sequence length="303" mass="33928">MFPSTPVDKINLFGQDIFVKRDDLIHPHFSGNKARKFAYFLEHEFKGIKKLIGHGSAQANSLYSMSALAKLKGWQLDFYVAHISEQVKQSVVGNYAESIAFGANVIDVSALALSPSLTTIEYIQQQVLPHEPAALFVPEGGRCEYAEFGVSQLGLEIMQWAGAQALPHLYVCLPSGTGTTALFLNKFFVEQGCNIQVITCATVGDEEYLTLQFRQLSPDSTFYPQILPLPKKYHFGKLHSDCYKMWCQVCEQGIEFELLYDPVGFIALRDFLSSKGACDVLYIHQGGVLGNQTMLPRYQRKYS</sequence>
<keyword evidence="3 4" id="KW-0663">Pyridoxal phosphate</keyword>
<dbReference type="AlphaFoldDB" id="A0A917N836"/>
<dbReference type="InterPro" id="IPR001926">
    <property type="entry name" value="TrpB-like_PALP"/>
</dbReference>
<dbReference type="EMBL" id="BMPZ01000002">
    <property type="protein sequence ID" value="GGI76643.1"/>
    <property type="molecule type" value="Genomic_DNA"/>
</dbReference>
<organism evidence="6 7">
    <name type="scientific">Shewanella gelidii</name>
    <dbReference type="NCBI Taxonomy" id="1642821"/>
    <lineage>
        <taxon>Bacteria</taxon>
        <taxon>Pseudomonadati</taxon>
        <taxon>Pseudomonadota</taxon>
        <taxon>Gammaproteobacteria</taxon>
        <taxon>Alteromonadales</taxon>
        <taxon>Shewanellaceae</taxon>
        <taxon>Shewanella</taxon>
    </lineage>
</organism>
<dbReference type="SUPFAM" id="SSF53686">
    <property type="entry name" value="Tryptophan synthase beta subunit-like PLP-dependent enzymes"/>
    <property type="match status" value="1"/>
</dbReference>
<dbReference type="GO" id="GO:0019148">
    <property type="term" value="F:D-cysteine desulfhydrase activity"/>
    <property type="evidence" value="ECO:0007669"/>
    <property type="project" value="TreeGrafter"/>
</dbReference>
<dbReference type="RefSeq" id="WP_188918931.1">
    <property type="nucleotide sequence ID" value="NZ_BMPZ01000002.1"/>
</dbReference>
<dbReference type="Proteomes" id="UP000613743">
    <property type="component" value="Unassembled WGS sequence"/>
</dbReference>
<feature type="modified residue" description="N6-(pyridoxal phosphate)lysine" evidence="4">
    <location>
        <position position="33"/>
    </location>
</feature>
<comment type="caution">
    <text evidence="6">The sequence shown here is derived from an EMBL/GenBank/DDBJ whole genome shotgun (WGS) entry which is preliminary data.</text>
</comment>
<evidence type="ECO:0000259" key="5">
    <source>
        <dbReference type="Pfam" id="PF00291"/>
    </source>
</evidence>
<accession>A0A917N836</accession>
<dbReference type="InterPro" id="IPR027278">
    <property type="entry name" value="ACCD_DCysDesulf"/>
</dbReference>